<dbReference type="InterPro" id="IPR001254">
    <property type="entry name" value="Trypsin_dom"/>
</dbReference>
<reference evidence="3 4" key="1">
    <citation type="submission" date="2017-09" db="EMBL/GenBank/DDBJ databases">
        <title>Depth-based differentiation of microbial function through sediment-hosted aquifers and enrichment of novel symbionts in the deep terrestrial subsurface.</title>
        <authorList>
            <person name="Probst A.J."/>
            <person name="Ladd B."/>
            <person name="Jarett J.K."/>
            <person name="Geller-Mcgrath D.E."/>
            <person name="Sieber C.M."/>
            <person name="Emerson J.B."/>
            <person name="Anantharaman K."/>
            <person name="Thomas B.C."/>
            <person name="Malmstrom R."/>
            <person name="Stieglmeier M."/>
            <person name="Klingl A."/>
            <person name="Woyke T."/>
            <person name="Ryan C.M."/>
            <person name="Banfield J.F."/>
        </authorList>
    </citation>
    <scope>NUCLEOTIDE SEQUENCE [LARGE SCALE GENOMIC DNA]</scope>
    <source>
        <strain evidence="3">CG23_combo_of_CG06-09_8_20_14_all_35_49</strain>
    </source>
</reference>
<dbReference type="PROSITE" id="PS00134">
    <property type="entry name" value="TRYPSIN_HIS"/>
    <property type="match status" value="1"/>
</dbReference>
<dbReference type="PANTHER" id="PTHR24276">
    <property type="entry name" value="POLYSERASE-RELATED"/>
    <property type="match status" value="1"/>
</dbReference>
<dbReference type="SUPFAM" id="SSF50494">
    <property type="entry name" value="Trypsin-like serine proteases"/>
    <property type="match status" value="1"/>
</dbReference>
<dbReference type="GO" id="GO:0004252">
    <property type="term" value="F:serine-type endopeptidase activity"/>
    <property type="evidence" value="ECO:0007669"/>
    <property type="project" value="InterPro"/>
</dbReference>
<feature type="domain" description="Peptidase S1" evidence="2">
    <location>
        <begin position="7"/>
        <end position="181"/>
    </location>
</feature>
<dbReference type="Gene3D" id="2.40.10.10">
    <property type="entry name" value="Trypsin-like serine proteases"/>
    <property type="match status" value="1"/>
</dbReference>
<dbReference type="GO" id="GO:0006508">
    <property type="term" value="P:proteolysis"/>
    <property type="evidence" value="ECO:0007669"/>
    <property type="project" value="InterPro"/>
</dbReference>
<protein>
    <recommendedName>
        <fullName evidence="2">Peptidase S1 domain-containing protein</fullName>
    </recommendedName>
</protein>
<evidence type="ECO:0000259" key="2">
    <source>
        <dbReference type="PROSITE" id="PS50240"/>
    </source>
</evidence>
<sequence length="181" mass="20484">MSIPPQIIGGHQADPGEWPFMVALYSKNRVKKKLKPFSNFISIKDAFFCGGFFIGNEWIVTAAHCLKNSELQASNKDKESIGVAINSYNLNNIKILDTRNVVEMIEHEGFDYANKYKDWLNTSDLKLRNKSDDIALLRINLLDKELPKNTLSLNNNSQLINPGNKVIMLGWGDLGLTWLTK</sequence>
<dbReference type="Pfam" id="PF00089">
    <property type="entry name" value="Trypsin"/>
    <property type="match status" value="1"/>
</dbReference>
<dbReference type="EMBL" id="PCRE01000053">
    <property type="protein sequence ID" value="PIP14679.1"/>
    <property type="molecule type" value="Genomic_DNA"/>
</dbReference>
<dbReference type="InterPro" id="IPR043504">
    <property type="entry name" value="Peptidase_S1_PA_chymotrypsin"/>
</dbReference>
<comment type="caution">
    <text evidence="3">The sequence shown here is derived from an EMBL/GenBank/DDBJ whole genome shotgun (WGS) entry which is preliminary data.</text>
</comment>
<accession>A0A2G9Y605</accession>
<evidence type="ECO:0000313" key="3">
    <source>
        <dbReference type="EMBL" id="PIP14679.1"/>
    </source>
</evidence>
<evidence type="ECO:0000313" key="4">
    <source>
        <dbReference type="Proteomes" id="UP000231025"/>
    </source>
</evidence>
<dbReference type="InterPro" id="IPR050430">
    <property type="entry name" value="Peptidase_S1"/>
</dbReference>
<dbReference type="SMART" id="SM00020">
    <property type="entry name" value="Tryp_SPc"/>
    <property type="match status" value="1"/>
</dbReference>
<dbReference type="PANTHER" id="PTHR24276:SF98">
    <property type="entry name" value="FI18310P1-RELATED"/>
    <property type="match status" value="1"/>
</dbReference>
<evidence type="ECO:0000256" key="1">
    <source>
        <dbReference type="ARBA" id="ARBA00023157"/>
    </source>
</evidence>
<organism evidence="3 4">
    <name type="scientific">Candidatus Roizmanbacteria bacterium CG23_combo_of_CG06-09_8_20_14_all_35_49</name>
    <dbReference type="NCBI Taxonomy" id="1974863"/>
    <lineage>
        <taxon>Bacteria</taxon>
        <taxon>Candidatus Roizmaniibacteriota</taxon>
    </lineage>
</organism>
<keyword evidence="1" id="KW-1015">Disulfide bond</keyword>
<dbReference type="PROSITE" id="PS50240">
    <property type="entry name" value="TRYPSIN_DOM"/>
    <property type="match status" value="1"/>
</dbReference>
<dbReference type="Proteomes" id="UP000231025">
    <property type="component" value="Unassembled WGS sequence"/>
</dbReference>
<dbReference type="InterPro" id="IPR018114">
    <property type="entry name" value="TRYPSIN_HIS"/>
</dbReference>
<proteinExistence type="predicted"/>
<dbReference type="AlphaFoldDB" id="A0A2G9Y605"/>
<name>A0A2G9Y605_9BACT</name>
<dbReference type="InterPro" id="IPR009003">
    <property type="entry name" value="Peptidase_S1_PA"/>
</dbReference>
<gene>
    <name evidence="3" type="ORF">COX47_03860</name>
</gene>